<dbReference type="AlphaFoldDB" id="L9KNK1"/>
<reference evidence="3" key="2">
    <citation type="journal article" date="2013" name="Nat. Commun.">
        <title>Genome of the Chinese tree shrew.</title>
        <authorList>
            <person name="Fan Y."/>
            <person name="Huang Z.Y."/>
            <person name="Cao C.C."/>
            <person name="Chen C.S."/>
            <person name="Chen Y.X."/>
            <person name="Fan D.D."/>
            <person name="He J."/>
            <person name="Hou H.L."/>
            <person name="Hu L."/>
            <person name="Hu X.T."/>
            <person name="Jiang X.T."/>
            <person name="Lai R."/>
            <person name="Lang Y.S."/>
            <person name="Liang B."/>
            <person name="Liao S.G."/>
            <person name="Mu D."/>
            <person name="Ma Y.Y."/>
            <person name="Niu Y.Y."/>
            <person name="Sun X.Q."/>
            <person name="Xia J.Q."/>
            <person name="Xiao J."/>
            <person name="Xiong Z.Q."/>
            <person name="Xu L."/>
            <person name="Yang L."/>
            <person name="Zhang Y."/>
            <person name="Zhao W."/>
            <person name="Zhao X.D."/>
            <person name="Zheng Y.T."/>
            <person name="Zhou J.M."/>
            <person name="Zhu Y.B."/>
            <person name="Zhang G.J."/>
            <person name="Wang J."/>
            <person name="Yao Y.G."/>
        </authorList>
    </citation>
    <scope>NUCLEOTIDE SEQUENCE [LARGE SCALE GENOMIC DNA]</scope>
</reference>
<evidence type="ECO:0000256" key="1">
    <source>
        <dbReference type="SAM" id="MobiDB-lite"/>
    </source>
</evidence>
<dbReference type="InParanoid" id="L9KNK1"/>
<evidence type="ECO:0000313" key="3">
    <source>
        <dbReference type="Proteomes" id="UP000011518"/>
    </source>
</evidence>
<dbReference type="Proteomes" id="UP000011518">
    <property type="component" value="Unassembled WGS sequence"/>
</dbReference>
<accession>L9KNK1</accession>
<gene>
    <name evidence="2" type="ORF">TREES_T100000754</name>
</gene>
<dbReference type="EMBL" id="KB320803">
    <property type="protein sequence ID" value="ELW62742.1"/>
    <property type="molecule type" value="Genomic_DNA"/>
</dbReference>
<feature type="region of interest" description="Disordered" evidence="1">
    <location>
        <begin position="29"/>
        <end position="88"/>
    </location>
</feature>
<feature type="compositionally biased region" description="Polar residues" evidence="1">
    <location>
        <begin position="79"/>
        <end position="88"/>
    </location>
</feature>
<keyword evidence="3" id="KW-1185">Reference proteome</keyword>
<organism evidence="2 3">
    <name type="scientific">Tupaia chinensis</name>
    <name type="common">Chinese tree shrew</name>
    <name type="synonym">Tupaia belangeri chinensis</name>
    <dbReference type="NCBI Taxonomy" id="246437"/>
    <lineage>
        <taxon>Eukaryota</taxon>
        <taxon>Metazoa</taxon>
        <taxon>Chordata</taxon>
        <taxon>Craniata</taxon>
        <taxon>Vertebrata</taxon>
        <taxon>Euteleostomi</taxon>
        <taxon>Mammalia</taxon>
        <taxon>Eutheria</taxon>
        <taxon>Euarchontoglires</taxon>
        <taxon>Scandentia</taxon>
        <taxon>Tupaiidae</taxon>
        <taxon>Tupaia</taxon>
    </lineage>
</organism>
<evidence type="ECO:0000313" key="2">
    <source>
        <dbReference type="EMBL" id="ELW62742.1"/>
    </source>
</evidence>
<sequence length="113" mass="12190">MTNPSTSAWYQPSQEFGGLHALLPLGHYRGRVTNPTSQQDPGDQRLLEPLTSSPEWPLLQHPKNIRGQGSCNPYGPQGEQLSPPGTRTSTVLAKAPAVLSRNLGCPLTLRAHG</sequence>
<protein>
    <submittedName>
        <fullName evidence="2">Uncharacterized protein</fullName>
    </submittedName>
</protein>
<name>L9KNK1_TUPCH</name>
<proteinExistence type="predicted"/>
<reference evidence="3" key="1">
    <citation type="submission" date="2012-07" db="EMBL/GenBank/DDBJ databases">
        <title>Genome of the Chinese tree shrew, a rising model animal genetically related to primates.</title>
        <authorList>
            <person name="Zhang G."/>
            <person name="Fan Y."/>
            <person name="Yao Y."/>
            <person name="Huang Z."/>
        </authorList>
    </citation>
    <scope>NUCLEOTIDE SEQUENCE [LARGE SCALE GENOMIC DNA]</scope>
</reference>